<dbReference type="Proteomes" id="UP001328107">
    <property type="component" value="Unassembled WGS sequence"/>
</dbReference>
<proteinExistence type="predicted"/>
<gene>
    <name evidence="1" type="ORF">PMAYCL1PPCAC_28388</name>
</gene>
<accession>A0AAN5D810</accession>
<dbReference type="AlphaFoldDB" id="A0AAN5D810"/>
<sequence>MSSTLYYYYSFSSDKVRTWTRIDSTSKKCRKIDKIGRLEASGLVGSVEAVGSVLDLAAEDGVSSLARLSDRNLQSLLLYDATLDGLLSIVLAFILEHHILNPGRAMGMLDVVLSDALGVLLLGQRSEGDSSVCVHLALQFVARNLLDLSVGDLLTSGSHAAEELKYSSLSALELERGLDPLLAVLVSIGAVCHLVTLLLQGDRALGSRLADPVHALLLHGRVHRNLQSRRRHASSHFSSPRSIRLNDALHLERVLTNPCLGVLVDVALVAATLLNL</sequence>
<evidence type="ECO:0000313" key="1">
    <source>
        <dbReference type="EMBL" id="GMR58193.1"/>
    </source>
</evidence>
<evidence type="ECO:0000313" key="2">
    <source>
        <dbReference type="Proteomes" id="UP001328107"/>
    </source>
</evidence>
<feature type="non-terminal residue" evidence="1">
    <location>
        <position position="276"/>
    </location>
</feature>
<reference evidence="2" key="1">
    <citation type="submission" date="2022-10" db="EMBL/GenBank/DDBJ databases">
        <title>Genome assembly of Pristionchus species.</title>
        <authorList>
            <person name="Yoshida K."/>
            <person name="Sommer R.J."/>
        </authorList>
    </citation>
    <scope>NUCLEOTIDE SEQUENCE [LARGE SCALE GENOMIC DNA]</scope>
    <source>
        <strain evidence="2">RS5460</strain>
    </source>
</reference>
<name>A0AAN5D810_9BILA</name>
<organism evidence="1 2">
    <name type="scientific">Pristionchus mayeri</name>
    <dbReference type="NCBI Taxonomy" id="1317129"/>
    <lineage>
        <taxon>Eukaryota</taxon>
        <taxon>Metazoa</taxon>
        <taxon>Ecdysozoa</taxon>
        <taxon>Nematoda</taxon>
        <taxon>Chromadorea</taxon>
        <taxon>Rhabditida</taxon>
        <taxon>Rhabditina</taxon>
        <taxon>Diplogasteromorpha</taxon>
        <taxon>Diplogasteroidea</taxon>
        <taxon>Neodiplogasteridae</taxon>
        <taxon>Pristionchus</taxon>
    </lineage>
</organism>
<dbReference type="EMBL" id="BTRK01000006">
    <property type="protein sequence ID" value="GMR58193.1"/>
    <property type="molecule type" value="Genomic_DNA"/>
</dbReference>
<keyword evidence="2" id="KW-1185">Reference proteome</keyword>
<protein>
    <submittedName>
        <fullName evidence="1">Uncharacterized protein</fullName>
    </submittedName>
</protein>
<comment type="caution">
    <text evidence="1">The sequence shown here is derived from an EMBL/GenBank/DDBJ whole genome shotgun (WGS) entry which is preliminary data.</text>
</comment>